<feature type="compositionally biased region" description="Low complexity" evidence="1">
    <location>
        <begin position="27"/>
        <end position="54"/>
    </location>
</feature>
<sequence>MTTLTASLTTPASHLHHQHSSTPTPLSSASRSNTSTSFATSSTQATTTTTSATTPGTPGTLEDTRSYSTAHTTNTTTTTTTTVIPLSDRIRAAEHRFTALTQNIAHFSPLKTQLDKHNLTIERIESDIKKKTAHLQACQDKLKSISKRPQTSGQGSHVSLHNHASLSSSSSEGDHPSEADVVAAQRQATKEALEALNGQLLAAKILHIGLTRQVAQYFESRGELQTLLEEHPSEDALEQELEQITTDITKVKADFERHRAAKNEFKEIRRYVDIWNDSIEKQIATNPKDASKPLKKLVPFFSGPRSPAHSSSASSSISLNSPYPGVAVGATMLDSPPDYVRDESAAAMTNNTYTAMDMGGPVALATEDEEDALFRAYRQRAGTGSLDTPPGYDETRYHTVVDPV</sequence>
<accession>A0A197JDH0</accession>
<evidence type="ECO:0000313" key="3">
    <source>
        <dbReference type="Proteomes" id="UP000078512"/>
    </source>
</evidence>
<name>A0A197JDH0_9FUNG</name>
<feature type="compositionally biased region" description="Low complexity" evidence="1">
    <location>
        <begin position="156"/>
        <end position="171"/>
    </location>
</feature>
<dbReference type="EMBL" id="KV442127">
    <property type="protein sequence ID" value="OAQ23177.1"/>
    <property type="molecule type" value="Genomic_DNA"/>
</dbReference>
<organism evidence="2 3">
    <name type="scientific">Linnemannia elongata AG-77</name>
    <dbReference type="NCBI Taxonomy" id="1314771"/>
    <lineage>
        <taxon>Eukaryota</taxon>
        <taxon>Fungi</taxon>
        <taxon>Fungi incertae sedis</taxon>
        <taxon>Mucoromycota</taxon>
        <taxon>Mortierellomycotina</taxon>
        <taxon>Mortierellomycetes</taxon>
        <taxon>Mortierellales</taxon>
        <taxon>Mortierellaceae</taxon>
        <taxon>Linnemannia</taxon>
    </lineage>
</organism>
<gene>
    <name evidence="2" type="ORF">K457DRAFT_130739</name>
</gene>
<dbReference type="OrthoDB" id="2562743at2759"/>
<reference evidence="2 3" key="1">
    <citation type="submission" date="2016-05" db="EMBL/GenBank/DDBJ databases">
        <title>Genome sequencing reveals origins of a unique bacterial endosymbiosis in the earliest lineages of terrestrial Fungi.</title>
        <authorList>
            <consortium name="DOE Joint Genome Institute"/>
            <person name="Uehling J."/>
            <person name="Gryganskyi A."/>
            <person name="Hameed K."/>
            <person name="Tschaplinski T."/>
            <person name="Misztal P."/>
            <person name="Wu S."/>
            <person name="Desiro A."/>
            <person name="Vande Pol N."/>
            <person name="Du Z.-Y."/>
            <person name="Zienkiewicz A."/>
            <person name="Zienkiewicz K."/>
            <person name="Morin E."/>
            <person name="Tisserant E."/>
            <person name="Splivallo R."/>
            <person name="Hainaut M."/>
            <person name="Henrissat B."/>
            <person name="Ohm R."/>
            <person name="Kuo A."/>
            <person name="Yan J."/>
            <person name="Lipzen A."/>
            <person name="Nolan M."/>
            <person name="Labutti K."/>
            <person name="Barry K."/>
            <person name="Goldstein A."/>
            <person name="Labbe J."/>
            <person name="Schadt C."/>
            <person name="Tuskan G."/>
            <person name="Grigoriev I."/>
            <person name="Martin F."/>
            <person name="Vilgalys R."/>
            <person name="Bonito G."/>
        </authorList>
    </citation>
    <scope>NUCLEOTIDE SEQUENCE [LARGE SCALE GENOMIC DNA]</scope>
    <source>
        <strain evidence="2 3">AG-77</strain>
    </source>
</reference>
<feature type="region of interest" description="Disordered" evidence="1">
    <location>
        <begin position="1"/>
        <end position="80"/>
    </location>
</feature>
<feature type="region of interest" description="Disordered" evidence="1">
    <location>
        <begin position="143"/>
        <end position="181"/>
    </location>
</feature>
<protein>
    <submittedName>
        <fullName evidence="2">Uncharacterized protein</fullName>
    </submittedName>
</protein>
<evidence type="ECO:0000313" key="2">
    <source>
        <dbReference type="EMBL" id="OAQ23177.1"/>
    </source>
</evidence>
<dbReference type="Proteomes" id="UP000078512">
    <property type="component" value="Unassembled WGS sequence"/>
</dbReference>
<proteinExistence type="predicted"/>
<keyword evidence="3" id="KW-1185">Reference proteome</keyword>
<feature type="compositionally biased region" description="Low complexity" evidence="1">
    <location>
        <begin position="1"/>
        <end position="13"/>
    </location>
</feature>
<dbReference type="AlphaFoldDB" id="A0A197JDH0"/>
<evidence type="ECO:0000256" key="1">
    <source>
        <dbReference type="SAM" id="MobiDB-lite"/>
    </source>
</evidence>